<name>A0A319D9Z9_9EURO</name>
<evidence type="ECO:0000256" key="1">
    <source>
        <dbReference type="ARBA" id="ARBA00004694"/>
    </source>
</evidence>
<comment type="similarity">
    <text evidence="2 10">Belongs to the ALAD family.</text>
</comment>
<dbReference type="EC" id="4.2.1.24" evidence="3"/>
<dbReference type="GO" id="GO:0004655">
    <property type="term" value="F:porphobilinogen synthase activity"/>
    <property type="evidence" value="ECO:0007669"/>
    <property type="project" value="UniProtKB-EC"/>
</dbReference>
<keyword evidence="6" id="KW-0627">Porphyrin biosynthesis</keyword>
<evidence type="ECO:0000256" key="9">
    <source>
        <dbReference type="ARBA" id="ARBA00047651"/>
    </source>
</evidence>
<dbReference type="SUPFAM" id="SSF51569">
    <property type="entry name" value="Aldolase"/>
    <property type="match status" value="1"/>
</dbReference>
<protein>
    <recommendedName>
        <fullName evidence="3">porphobilinogen synthase</fullName>
        <ecNumber evidence="3">4.2.1.24</ecNumber>
    </recommendedName>
    <alternativeName>
        <fullName evidence="8">Porphobilinogen synthase</fullName>
    </alternativeName>
</protein>
<dbReference type="VEuPathDB" id="FungiDB:BO71DRAFT_441189"/>
<organism evidence="12 13">
    <name type="scientific">Aspergillus ellipticus CBS 707.79</name>
    <dbReference type="NCBI Taxonomy" id="1448320"/>
    <lineage>
        <taxon>Eukaryota</taxon>
        <taxon>Fungi</taxon>
        <taxon>Dikarya</taxon>
        <taxon>Ascomycota</taxon>
        <taxon>Pezizomycotina</taxon>
        <taxon>Eurotiomycetes</taxon>
        <taxon>Eurotiomycetidae</taxon>
        <taxon>Eurotiales</taxon>
        <taxon>Aspergillaceae</taxon>
        <taxon>Aspergillus</taxon>
        <taxon>Aspergillus subgen. Circumdati</taxon>
    </lineage>
</organism>
<dbReference type="OrthoDB" id="1530at2759"/>
<dbReference type="Proteomes" id="UP000247810">
    <property type="component" value="Unassembled WGS sequence"/>
</dbReference>
<proteinExistence type="inferred from homology"/>
<keyword evidence="4" id="KW-0350">Heme biosynthesis</keyword>
<evidence type="ECO:0000256" key="3">
    <source>
        <dbReference type="ARBA" id="ARBA00012053"/>
    </source>
</evidence>
<evidence type="ECO:0000256" key="7">
    <source>
        <dbReference type="ARBA" id="ARBA00025628"/>
    </source>
</evidence>
<dbReference type="GO" id="GO:0005829">
    <property type="term" value="C:cytosol"/>
    <property type="evidence" value="ECO:0007669"/>
    <property type="project" value="TreeGrafter"/>
</dbReference>
<dbReference type="InterPro" id="IPR001731">
    <property type="entry name" value="ALAD"/>
</dbReference>
<feature type="compositionally biased region" description="Polar residues" evidence="11">
    <location>
        <begin position="1"/>
        <end position="16"/>
    </location>
</feature>
<evidence type="ECO:0000256" key="8">
    <source>
        <dbReference type="ARBA" id="ARBA00032837"/>
    </source>
</evidence>
<evidence type="ECO:0000256" key="2">
    <source>
        <dbReference type="ARBA" id="ARBA00008055"/>
    </source>
</evidence>
<dbReference type="InterPro" id="IPR013785">
    <property type="entry name" value="Aldolase_TIM"/>
</dbReference>
<comment type="pathway">
    <text evidence="1">Porphyrin-containing compound metabolism; protoporphyrin-IX biosynthesis; coproporphyrinogen-III from 5-aminolevulinate: step 1/4.</text>
</comment>
<feature type="compositionally biased region" description="Basic and acidic residues" evidence="11">
    <location>
        <begin position="228"/>
        <end position="241"/>
    </location>
</feature>
<dbReference type="PANTHER" id="PTHR11458:SF0">
    <property type="entry name" value="DELTA-AMINOLEVULINIC ACID DEHYDRATASE"/>
    <property type="match status" value="1"/>
</dbReference>
<evidence type="ECO:0000256" key="6">
    <source>
        <dbReference type="ARBA" id="ARBA00023244"/>
    </source>
</evidence>
<dbReference type="GO" id="GO:0006782">
    <property type="term" value="P:protoporphyrinogen IX biosynthetic process"/>
    <property type="evidence" value="ECO:0007669"/>
    <property type="project" value="UniProtKB-UniPathway"/>
</dbReference>
<dbReference type="UniPathway" id="UPA00251">
    <property type="reaction ID" value="UER00318"/>
</dbReference>
<evidence type="ECO:0000256" key="11">
    <source>
        <dbReference type="SAM" id="MobiDB-lite"/>
    </source>
</evidence>
<evidence type="ECO:0000313" key="12">
    <source>
        <dbReference type="EMBL" id="PYH94190.1"/>
    </source>
</evidence>
<comment type="function">
    <text evidence="7">Catalyzes an early step in the biosynthesis of tetrapyrroles. Binds two molecules of 5-aminolevulinate per subunit, each at a distinct site, and catalyzes their condensation to form porphobilinogen.</text>
</comment>
<dbReference type="PRINTS" id="PR00144">
    <property type="entry name" value="DALDHYDRTASE"/>
</dbReference>
<feature type="region of interest" description="Disordered" evidence="11">
    <location>
        <begin position="1"/>
        <end position="25"/>
    </location>
</feature>
<evidence type="ECO:0000313" key="13">
    <source>
        <dbReference type="Proteomes" id="UP000247810"/>
    </source>
</evidence>
<dbReference type="EMBL" id="KZ825876">
    <property type="protein sequence ID" value="PYH94190.1"/>
    <property type="molecule type" value="Genomic_DNA"/>
</dbReference>
<feature type="region of interest" description="Disordered" evidence="11">
    <location>
        <begin position="214"/>
        <end position="241"/>
    </location>
</feature>
<gene>
    <name evidence="12" type="ORF">BO71DRAFT_441189</name>
</gene>
<dbReference type="Pfam" id="PF00490">
    <property type="entry name" value="ALAD"/>
    <property type="match status" value="1"/>
</dbReference>
<dbReference type="STRING" id="1448320.A0A319D9Z9"/>
<comment type="catalytic activity">
    <reaction evidence="9">
        <text>2 5-aminolevulinate = porphobilinogen + 2 H2O + H(+)</text>
        <dbReference type="Rhea" id="RHEA:24064"/>
        <dbReference type="ChEBI" id="CHEBI:15377"/>
        <dbReference type="ChEBI" id="CHEBI:15378"/>
        <dbReference type="ChEBI" id="CHEBI:58126"/>
        <dbReference type="ChEBI" id="CHEBI:356416"/>
        <dbReference type="EC" id="4.2.1.24"/>
    </reaction>
</comment>
<evidence type="ECO:0000256" key="10">
    <source>
        <dbReference type="RuleBase" id="RU004161"/>
    </source>
</evidence>
<evidence type="ECO:0000256" key="5">
    <source>
        <dbReference type="ARBA" id="ARBA00023239"/>
    </source>
</evidence>
<dbReference type="PANTHER" id="PTHR11458">
    <property type="entry name" value="DELTA-AMINOLEVULINIC ACID DEHYDRATASE"/>
    <property type="match status" value="1"/>
</dbReference>
<keyword evidence="5" id="KW-0456">Lyase</keyword>
<dbReference type="Gene3D" id="3.20.20.70">
    <property type="entry name" value="Aldolase class I"/>
    <property type="match status" value="1"/>
</dbReference>
<reference evidence="12 13" key="1">
    <citation type="submission" date="2018-02" db="EMBL/GenBank/DDBJ databases">
        <title>The genomes of Aspergillus section Nigri reveals drivers in fungal speciation.</title>
        <authorList>
            <consortium name="DOE Joint Genome Institute"/>
            <person name="Vesth T.C."/>
            <person name="Nybo J."/>
            <person name="Theobald S."/>
            <person name="Brandl J."/>
            <person name="Frisvad J.C."/>
            <person name="Nielsen K.F."/>
            <person name="Lyhne E.K."/>
            <person name="Kogle M.E."/>
            <person name="Kuo A."/>
            <person name="Riley R."/>
            <person name="Clum A."/>
            <person name="Nolan M."/>
            <person name="Lipzen A."/>
            <person name="Salamov A."/>
            <person name="Henrissat B."/>
            <person name="Wiebenga A."/>
            <person name="De vries R.P."/>
            <person name="Grigoriev I.V."/>
            <person name="Mortensen U.H."/>
            <person name="Andersen M.R."/>
            <person name="Baker S.E."/>
        </authorList>
    </citation>
    <scope>NUCLEOTIDE SEQUENCE [LARGE SCALE GENOMIC DNA]</scope>
    <source>
        <strain evidence="12 13">CBS 707.79</strain>
    </source>
</reference>
<keyword evidence="13" id="KW-1185">Reference proteome</keyword>
<dbReference type="AlphaFoldDB" id="A0A319D9Z9"/>
<evidence type="ECO:0000256" key="4">
    <source>
        <dbReference type="ARBA" id="ARBA00023133"/>
    </source>
</evidence>
<sequence length="241" mass="25960">MAATNFPASTQVTAPTGSEIEWPRDGTAQITSPLKSGYNHAVSAMWQAERHLHKSMFIFPVFLSADPDREEPITSLPNQHRRGVNKLLPFLATLVAKGLHSIILFGSPPSSKLKDASGSMADHPNGPIIPAIPLIRKAFPNLYVVADVSLCEYTDHGHCAVCFDDGTVDNEASVERISDISLSFAQAGVHCVAPPTTASWQNSWSDRASARSLVLNAAESPGSPPPRADSETRLTPEKGRR</sequence>
<dbReference type="SMART" id="SM01004">
    <property type="entry name" value="ALAD"/>
    <property type="match status" value="1"/>
</dbReference>
<dbReference type="GO" id="GO:0008270">
    <property type="term" value="F:zinc ion binding"/>
    <property type="evidence" value="ECO:0007669"/>
    <property type="project" value="TreeGrafter"/>
</dbReference>
<accession>A0A319D9Z9</accession>